<dbReference type="EMBL" id="JAWDIO010000002">
    <property type="protein sequence ID" value="MDU0354102.1"/>
    <property type="molecule type" value="Genomic_DNA"/>
</dbReference>
<dbReference type="GO" id="GO:0004601">
    <property type="term" value="F:peroxidase activity"/>
    <property type="evidence" value="ECO:0007669"/>
    <property type="project" value="UniProtKB-KW"/>
</dbReference>
<evidence type="ECO:0000313" key="10">
    <source>
        <dbReference type="EMBL" id="MDU0354102.1"/>
    </source>
</evidence>
<dbReference type="RefSeq" id="WP_316025725.1">
    <property type="nucleotide sequence ID" value="NZ_JAWDIO010000002.1"/>
</dbReference>
<dbReference type="Gene3D" id="1.10.760.10">
    <property type="entry name" value="Cytochrome c-like domain"/>
    <property type="match status" value="2"/>
</dbReference>
<keyword evidence="6 7" id="KW-0408">Iron</keyword>
<protein>
    <submittedName>
        <fullName evidence="10">Cytochrome-c peroxidase</fullName>
    </submittedName>
</protein>
<organism evidence="10 11">
    <name type="scientific">Paraglaciecola aquimarina</name>
    <dbReference type="NCBI Taxonomy" id="1235557"/>
    <lineage>
        <taxon>Bacteria</taxon>
        <taxon>Pseudomonadati</taxon>
        <taxon>Pseudomonadota</taxon>
        <taxon>Gammaproteobacteria</taxon>
        <taxon>Alteromonadales</taxon>
        <taxon>Alteromonadaceae</taxon>
        <taxon>Paraglaciecola</taxon>
    </lineage>
</organism>
<evidence type="ECO:0000256" key="3">
    <source>
        <dbReference type="ARBA" id="ARBA00022723"/>
    </source>
</evidence>
<accession>A0ABU3SW06</accession>
<evidence type="ECO:0000256" key="5">
    <source>
        <dbReference type="ARBA" id="ARBA00023002"/>
    </source>
</evidence>
<name>A0ABU3SW06_9ALTE</name>
<keyword evidence="5" id="KW-0560">Oxidoreductase</keyword>
<dbReference type="InterPro" id="IPR009056">
    <property type="entry name" value="Cyt_c-like_dom"/>
</dbReference>
<comment type="subcellular location">
    <subcellularLocation>
        <location evidence="1">Cell envelope</location>
    </subcellularLocation>
</comment>
<dbReference type="PANTHER" id="PTHR30600">
    <property type="entry name" value="CYTOCHROME C PEROXIDASE-RELATED"/>
    <property type="match status" value="1"/>
</dbReference>
<keyword evidence="2 7" id="KW-0349">Heme</keyword>
<feature type="domain" description="Cytochrome c" evidence="9">
    <location>
        <begin position="291"/>
        <end position="400"/>
    </location>
</feature>
<keyword evidence="8" id="KW-0812">Transmembrane</keyword>
<evidence type="ECO:0000259" key="9">
    <source>
        <dbReference type="PROSITE" id="PS51007"/>
    </source>
</evidence>
<keyword evidence="11" id="KW-1185">Reference proteome</keyword>
<evidence type="ECO:0000256" key="2">
    <source>
        <dbReference type="ARBA" id="ARBA00022617"/>
    </source>
</evidence>
<comment type="caution">
    <text evidence="10">The sequence shown here is derived from an EMBL/GenBank/DDBJ whole genome shotgun (WGS) entry which is preliminary data.</text>
</comment>
<keyword evidence="10" id="KW-0575">Peroxidase</keyword>
<proteinExistence type="predicted"/>
<evidence type="ECO:0000256" key="6">
    <source>
        <dbReference type="ARBA" id="ARBA00023004"/>
    </source>
</evidence>
<evidence type="ECO:0000256" key="8">
    <source>
        <dbReference type="SAM" id="Phobius"/>
    </source>
</evidence>
<feature type="transmembrane region" description="Helical" evidence="8">
    <location>
        <begin position="378"/>
        <end position="398"/>
    </location>
</feature>
<reference evidence="10 11" key="1">
    <citation type="submission" date="2023-10" db="EMBL/GenBank/DDBJ databases">
        <title>Glaciecola aquimarina strain GGW-M5 nov., isolated from a coastal seawater.</title>
        <authorList>
            <person name="Bayburt H."/>
            <person name="Kim J.M."/>
            <person name="Choi B.J."/>
            <person name="Jeon C.O."/>
        </authorList>
    </citation>
    <scope>NUCLEOTIDE SEQUENCE [LARGE SCALE GENOMIC DNA]</scope>
    <source>
        <strain evidence="10 11">KCTC 32108</strain>
    </source>
</reference>
<dbReference type="Proteomes" id="UP001247805">
    <property type="component" value="Unassembled WGS sequence"/>
</dbReference>
<dbReference type="InterPro" id="IPR036909">
    <property type="entry name" value="Cyt_c-like_dom_sf"/>
</dbReference>
<sequence>MQLHSKVENKGLKQLIVLTMISTFSACDGTNHDDPSTTADTNNRIELKQIVQQQGLTGNAASGRVLPSINDPIAQLGKKLFFSKALSGDQDTACVTCHHPMLGGGDNLSLSIGVGSEVADLLGRGRTHSPSAMHFDGGPTVPRNAPTTFNIGLWDKFMFHDGRVESLGKTSGVNGGDGLGIDTPDSLLGEADAKAGANLVEAQARFPVTSQEEMRGFVFAAEHSNHDVRSALEKRLSEIGYWDDEFIAAFGDANITFARIAQALADYERSQVFVASPFKAFVEGDDTALSPAAVRGALFFFKDQDQGGANCASCHAGDFFTDEEHHVTASPQIGRGKGSNNGITQNADFGRFMITNEQADMYCFRTPSLLNVEVTGPWGHAGGTLLYLLLFAIPCILLKR</sequence>
<keyword evidence="3 7" id="KW-0479">Metal-binding</keyword>
<dbReference type="SUPFAM" id="SSF46626">
    <property type="entry name" value="Cytochrome c"/>
    <property type="match status" value="2"/>
</dbReference>
<dbReference type="InterPro" id="IPR051395">
    <property type="entry name" value="Cytochrome_c_Peroxidase/MauG"/>
</dbReference>
<evidence type="ECO:0000256" key="4">
    <source>
        <dbReference type="ARBA" id="ARBA00022729"/>
    </source>
</evidence>
<evidence type="ECO:0000256" key="1">
    <source>
        <dbReference type="ARBA" id="ARBA00004196"/>
    </source>
</evidence>
<dbReference type="PROSITE" id="PS51257">
    <property type="entry name" value="PROKAR_LIPOPROTEIN"/>
    <property type="match status" value="1"/>
</dbReference>
<keyword evidence="8" id="KW-1133">Transmembrane helix</keyword>
<keyword evidence="8" id="KW-0472">Membrane</keyword>
<evidence type="ECO:0000256" key="7">
    <source>
        <dbReference type="PROSITE-ProRule" id="PRU00433"/>
    </source>
</evidence>
<dbReference type="PROSITE" id="PS51007">
    <property type="entry name" value="CYTC"/>
    <property type="match status" value="1"/>
</dbReference>
<gene>
    <name evidence="10" type="ORF">RS130_09290</name>
</gene>
<dbReference type="Pfam" id="PF03150">
    <property type="entry name" value="CCP_MauG"/>
    <property type="match status" value="1"/>
</dbReference>
<keyword evidence="4" id="KW-0732">Signal</keyword>
<evidence type="ECO:0000313" key="11">
    <source>
        <dbReference type="Proteomes" id="UP001247805"/>
    </source>
</evidence>
<dbReference type="PANTHER" id="PTHR30600:SF10">
    <property type="entry name" value="BLL6722 PROTEIN"/>
    <property type="match status" value="1"/>
</dbReference>
<dbReference type="InterPro" id="IPR004852">
    <property type="entry name" value="Di-haem_cyt_c_peroxidsae"/>
</dbReference>